<dbReference type="Gene3D" id="3.90.215.10">
    <property type="entry name" value="Gamma Fibrinogen, chain A, domain 1"/>
    <property type="match status" value="1"/>
</dbReference>
<dbReference type="InterPro" id="IPR050373">
    <property type="entry name" value="Fibrinogen_C-term_domain"/>
</dbReference>
<feature type="domain" description="Fibrinogen C-terminal" evidence="2">
    <location>
        <begin position="256"/>
        <end position="462"/>
    </location>
</feature>
<evidence type="ECO:0000256" key="1">
    <source>
        <dbReference type="SAM" id="SignalP"/>
    </source>
</evidence>
<keyword evidence="4" id="KW-1185">Reference proteome</keyword>
<dbReference type="InterPro" id="IPR002181">
    <property type="entry name" value="Fibrinogen_a/b/g_C_dom"/>
</dbReference>
<dbReference type="InterPro" id="IPR014716">
    <property type="entry name" value="Fibrinogen_a/b/g_C_1"/>
</dbReference>
<accession>A0A210PU31</accession>
<dbReference type="NCBIfam" id="NF040941">
    <property type="entry name" value="GGGWT_bact"/>
    <property type="match status" value="1"/>
</dbReference>
<organism evidence="3 4">
    <name type="scientific">Mizuhopecten yessoensis</name>
    <name type="common">Japanese scallop</name>
    <name type="synonym">Patinopecten yessoensis</name>
    <dbReference type="NCBI Taxonomy" id="6573"/>
    <lineage>
        <taxon>Eukaryota</taxon>
        <taxon>Metazoa</taxon>
        <taxon>Spiralia</taxon>
        <taxon>Lophotrochozoa</taxon>
        <taxon>Mollusca</taxon>
        <taxon>Bivalvia</taxon>
        <taxon>Autobranchia</taxon>
        <taxon>Pteriomorphia</taxon>
        <taxon>Pectinida</taxon>
        <taxon>Pectinoidea</taxon>
        <taxon>Pectinidae</taxon>
        <taxon>Mizuhopecten</taxon>
    </lineage>
</organism>
<dbReference type="OrthoDB" id="6071153at2759"/>
<sequence>MASLILVSGLLFYHICSVFTAGPQCFECSSTPRLEFCDTFTQCEEGEKCYVQKIRTHNGHDQYTSGCVSNQSCSLDMNFYRSFGALSPYGQVTCVDCCDGDMCNNQGCGDTGPPPRESRGPYCYQCQHMPDPSYCERLTICDVNEVCTIDETVSFGHQFSSGCRRKGECFHEGLLVGRDIHNLTRSFQLCHKCCSDDFCNQDCHEVVSWSAWSPWGTCSAHTCGSHGHQIRNRSCTNVKGDITSQSCEGVPREERHCSGGLCSGCDELYNNGERTSGVYTIAPAEHQPLDVVCDMTDGGGWTVLQHRLTGSVSFNRNWADYVTGFGDLRGDFWLGLEYIHMLTSRGVHVIIDMVAMSGELIRYSYDHFQVKDASTSYELSVSGDNSVNCTGGERLMYNSPSIFSSPDRLDNLKCANASGWWFKRGTWFNINGIIGVAENNHGMAVHCHNKNLLLNQTVMKVK</sequence>
<dbReference type="STRING" id="6573.A0A210PU31"/>
<name>A0A210PU31_MIZYE</name>
<dbReference type="Gene3D" id="2.20.100.10">
    <property type="entry name" value="Thrombospondin type-1 (TSP1) repeat"/>
    <property type="match status" value="1"/>
</dbReference>
<dbReference type="SUPFAM" id="SSF82895">
    <property type="entry name" value="TSP-1 type 1 repeat"/>
    <property type="match status" value="1"/>
</dbReference>
<evidence type="ECO:0000313" key="3">
    <source>
        <dbReference type="EMBL" id="OWF39988.1"/>
    </source>
</evidence>
<dbReference type="SMART" id="SM00209">
    <property type="entry name" value="TSP1"/>
    <property type="match status" value="1"/>
</dbReference>
<feature type="signal peptide" evidence="1">
    <location>
        <begin position="1"/>
        <end position="20"/>
    </location>
</feature>
<dbReference type="AlphaFoldDB" id="A0A210PU31"/>
<proteinExistence type="predicted"/>
<keyword evidence="1" id="KW-0732">Signal</keyword>
<gene>
    <name evidence="3" type="ORF">KP79_PYT19675</name>
</gene>
<dbReference type="EMBL" id="NEDP02005493">
    <property type="protein sequence ID" value="OWF39988.1"/>
    <property type="molecule type" value="Genomic_DNA"/>
</dbReference>
<evidence type="ECO:0000313" key="4">
    <source>
        <dbReference type="Proteomes" id="UP000242188"/>
    </source>
</evidence>
<dbReference type="PANTHER" id="PTHR19143">
    <property type="entry name" value="FIBRINOGEN/TENASCIN/ANGIOPOEITIN"/>
    <property type="match status" value="1"/>
</dbReference>
<dbReference type="GO" id="GO:0005615">
    <property type="term" value="C:extracellular space"/>
    <property type="evidence" value="ECO:0007669"/>
    <property type="project" value="TreeGrafter"/>
</dbReference>
<dbReference type="PANTHER" id="PTHR19143:SF444">
    <property type="entry name" value="PROTEIN SCABROUS"/>
    <property type="match status" value="1"/>
</dbReference>
<dbReference type="Proteomes" id="UP000242188">
    <property type="component" value="Unassembled WGS sequence"/>
</dbReference>
<reference evidence="3 4" key="1">
    <citation type="journal article" date="2017" name="Nat. Ecol. Evol.">
        <title>Scallop genome provides insights into evolution of bilaterian karyotype and development.</title>
        <authorList>
            <person name="Wang S."/>
            <person name="Zhang J."/>
            <person name="Jiao W."/>
            <person name="Li J."/>
            <person name="Xun X."/>
            <person name="Sun Y."/>
            <person name="Guo X."/>
            <person name="Huan P."/>
            <person name="Dong B."/>
            <person name="Zhang L."/>
            <person name="Hu X."/>
            <person name="Sun X."/>
            <person name="Wang J."/>
            <person name="Zhao C."/>
            <person name="Wang Y."/>
            <person name="Wang D."/>
            <person name="Huang X."/>
            <person name="Wang R."/>
            <person name="Lv J."/>
            <person name="Li Y."/>
            <person name="Zhang Z."/>
            <person name="Liu B."/>
            <person name="Lu W."/>
            <person name="Hui Y."/>
            <person name="Liang J."/>
            <person name="Zhou Z."/>
            <person name="Hou R."/>
            <person name="Li X."/>
            <person name="Liu Y."/>
            <person name="Li H."/>
            <person name="Ning X."/>
            <person name="Lin Y."/>
            <person name="Zhao L."/>
            <person name="Xing Q."/>
            <person name="Dou J."/>
            <person name="Li Y."/>
            <person name="Mao J."/>
            <person name="Guo H."/>
            <person name="Dou H."/>
            <person name="Li T."/>
            <person name="Mu C."/>
            <person name="Jiang W."/>
            <person name="Fu Q."/>
            <person name="Fu X."/>
            <person name="Miao Y."/>
            <person name="Liu J."/>
            <person name="Yu Q."/>
            <person name="Li R."/>
            <person name="Liao H."/>
            <person name="Li X."/>
            <person name="Kong Y."/>
            <person name="Jiang Z."/>
            <person name="Chourrout D."/>
            <person name="Li R."/>
            <person name="Bao Z."/>
        </authorList>
    </citation>
    <scope>NUCLEOTIDE SEQUENCE [LARGE SCALE GENOMIC DNA]</scope>
    <source>
        <strain evidence="3 4">PY_sf001</strain>
    </source>
</reference>
<comment type="caution">
    <text evidence="3">The sequence shown here is derived from an EMBL/GenBank/DDBJ whole genome shotgun (WGS) entry which is preliminary data.</text>
</comment>
<dbReference type="InterPro" id="IPR036056">
    <property type="entry name" value="Fibrinogen-like_C"/>
</dbReference>
<evidence type="ECO:0000259" key="2">
    <source>
        <dbReference type="PROSITE" id="PS51406"/>
    </source>
</evidence>
<dbReference type="SUPFAM" id="SSF57302">
    <property type="entry name" value="Snake toxin-like"/>
    <property type="match status" value="1"/>
</dbReference>
<dbReference type="Pfam" id="PF00147">
    <property type="entry name" value="Fibrinogen_C"/>
    <property type="match status" value="1"/>
</dbReference>
<dbReference type="PROSITE" id="PS50092">
    <property type="entry name" value="TSP1"/>
    <property type="match status" value="1"/>
</dbReference>
<dbReference type="SMART" id="SM00186">
    <property type="entry name" value="FBG"/>
    <property type="match status" value="1"/>
</dbReference>
<dbReference type="SUPFAM" id="SSF56496">
    <property type="entry name" value="Fibrinogen C-terminal domain-like"/>
    <property type="match status" value="1"/>
</dbReference>
<dbReference type="InterPro" id="IPR036383">
    <property type="entry name" value="TSP1_rpt_sf"/>
</dbReference>
<dbReference type="InterPro" id="IPR000884">
    <property type="entry name" value="TSP1_rpt"/>
</dbReference>
<feature type="chain" id="PRO_5013369814" evidence="1">
    <location>
        <begin position="21"/>
        <end position="462"/>
    </location>
</feature>
<dbReference type="CDD" id="cd00117">
    <property type="entry name" value="TFP"/>
    <property type="match status" value="1"/>
</dbReference>
<dbReference type="InterPro" id="IPR045860">
    <property type="entry name" value="Snake_toxin-like_sf"/>
</dbReference>
<dbReference type="PROSITE" id="PS51406">
    <property type="entry name" value="FIBRINOGEN_C_2"/>
    <property type="match status" value="1"/>
</dbReference>
<protein>
    <submittedName>
        <fullName evidence="3">Angiopoietin-related protein 7</fullName>
    </submittedName>
</protein>